<gene>
    <name evidence="3" type="ORF">BST39_12285</name>
</gene>
<protein>
    <recommendedName>
        <fullName evidence="2">Amidohydrolase-related domain-containing protein</fullName>
    </recommendedName>
</protein>
<dbReference type="PANTHER" id="PTHR21240:SF28">
    <property type="entry name" value="ISO-OROTATE DECARBOXYLASE (EUROFUNG)"/>
    <property type="match status" value="1"/>
</dbReference>
<dbReference type="InterPro" id="IPR032465">
    <property type="entry name" value="ACMSD"/>
</dbReference>
<dbReference type="AlphaFoldDB" id="A0A1X0IAF4"/>
<comment type="caution">
    <text evidence="3">The sequence shown here is derived from an EMBL/GenBank/DDBJ whole genome shotgun (WGS) entry which is preliminary data.</text>
</comment>
<evidence type="ECO:0000259" key="2">
    <source>
        <dbReference type="Pfam" id="PF04909"/>
    </source>
</evidence>
<evidence type="ECO:0000256" key="1">
    <source>
        <dbReference type="ARBA" id="ARBA00023239"/>
    </source>
</evidence>
<dbReference type="Gene3D" id="3.20.20.140">
    <property type="entry name" value="Metal-dependent hydrolases"/>
    <property type="match status" value="1"/>
</dbReference>
<dbReference type="SUPFAM" id="SSF51556">
    <property type="entry name" value="Metallo-dependent hydrolases"/>
    <property type="match status" value="1"/>
</dbReference>
<dbReference type="OrthoDB" id="8673349at2"/>
<accession>A0A1X0IAF4</accession>
<dbReference type="EMBL" id="MVIE01000013">
    <property type="protein sequence ID" value="ORB40992.1"/>
    <property type="molecule type" value="Genomic_DNA"/>
</dbReference>
<dbReference type="PANTHER" id="PTHR21240">
    <property type="entry name" value="2-AMINO-3-CARBOXYLMUCONATE-6-SEMIALDEHYDE DECARBOXYLASE"/>
    <property type="match status" value="1"/>
</dbReference>
<dbReference type="GO" id="GO:0016787">
    <property type="term" value="F:hydrolase activity"/>
    <property type="evidence" value="ECO:0007669"/>
    <property type="project" value="InterPro"/>
</dbReference>
<name>A0A1X0IAF4_9MYCO</name>
<dbReference type="Pfam" id="PF04909">
    <property type="entry name" value="Amidohydro_2"/>
    <property type="match status" value="1"/>
</dbReference>
<reference evidence="3 4" key="1">
    <citation type="submission" date="2017-02" db="EMBL/GenBank/DDBJ databases">
        <title>The new phylogeny of genus Mycobacterium.</title>
        <authorList>
            <person name="Tortoli E."/>
            <person name="Trovato A."/>
            <person name="Cirillo D.M."/>
        </authorList>
    </citation>
    <scope>NUCLEOTIDE SEQUENCE [LARGE SCALE GENOMIC DNA]</scope>
    <source>
        <strain evidence="3 4">DSM 45000</strain>
    </source>
</reference>
<dbReference type="Proteomes" id="UP000192513">
    <property type="component" value="Unassembled WGS sequence"/>
</dbReference>
<sequence length="437" mass="48852">MRIEDQILISVDDHVVEPPSMSSFYRDHVPAAFKDRVPRVVRKPDGADAWLVEGVEISTFGLNAVQGRPAEDWGRDPHNFDEVRPSCYDVHERVRDMNANGVLASLNFSSWPGLGGQFFAQQGCDAEFVKVMIRAYNDWHLHEWCGAYPGRFIPLALSGFTAGADFVAEEIYRMAASGVRAVSMHPEPHRFGAPDYHGDEWDPVWRACQDTGTVAVFHFGAFPKFMPRSPFSVISHSMGFSTALFAVELLWSPVMRKFPNVRFALAEGGAGWVPYFLEKADFVYDHHRAWTHEDFGDIRPSDAFRRSVLTCFIDDVVGLKNREMIGPTTIAWECDFPHSDSTWPRGPETAMAGFVAAGLDDDEIDLFTWKNASQWYGFDPFEHRKREECTVGALRASALDVDTTPHEYGAQRVASKAVADGAGSFIESMTVPTLAAV</sequence>
<dbReference type="STRING" id="590652.BST39_12285"/>
<organism evidence="3 4">
    <name type="scientific">Mycobacterium paraseoulense</name>
    <dbReference type="NCBI Taxonomy" id="590652"/>
    <lineage>
        <taxon>Bacteria</taxon>
        <taxon>Bacillati</taxon>
        <taxon>Actinomycetota</taxon>
        <taxon>Actinomycetes</taxon>
        <taxon>Mycobacteriales</taxon>
        <taxon>Mycobacteriaceae</taxon>
        <taxon>Mycobacterium</taxon>
    </lineage>
</organism>
<feature type="domain" description="Amidohydrolase-related" evidence="2">
    <location>
        <begin position="125"/>
        <end position="378"/>
    </location>
</feature>
<dbReference type="InterPro" id="IPR006680">
    <property type="entry name" value="Amidohydro-rel"/>
</dbReference>
<proteinExistence type="predicted"/>
<keyword evidence="4" id="KW-1185">Reference proteome</keyword>
<dbReference type="GO" id="GO:0016831">
    <property type="term" value="F:carboxy-lyase activity"/>
    <property type="evidence" value="ECO:0007669"/>
    <property type="project" value="InterPro"/>
</dbReference>
<keyword evidence="1" id="KW-0456">Lyase</keyword>
<evidence type="ECO:0000313" key="3">
    <source>
        <dbReference type="EMBL" id="ORB40992.1"/>
    </source>
</evidence>
<evidence type="ECO:0000313" key="4">
    <source>
        <dbReference type="Proteomes" id="UP000192513"/>
    </source>
</evidence>
<dbReference type="GO" id="GO:0019748">
    <property type="term" value="P:secondary metabolic process"/>
    <property type="evidence" value="ECO:0007669"/>
    <property type="project" value="TreeGrafter"/>
</dbReference>
<dbReference type="InterPro" id="IPR032466">
    <property type="entry name" value="Metal_Hydrolase"/>
</dbReference>
<dbReference type="GO" id="GO:0005737">
    <property type="term" value="C:cytoplasm"/>
    <property type="evidence" value="ECO:0007669"/>
    <property type="project" value="TreeGrafter"/>
</dbReference>
<dbReference type="RefSeq" id="WP_083171986.1">
    <property type="nucleotide sequence ID" value="NZ_AP022619.1"/>
</dbReference>